<dbReference type="Pfam" id="PF01555">
    <property type="entry name" value="N6_N4_Mtase"/>
    <property type="match status" value="1"/>
</dbReference>
<feature type="domain" description="DNA methylase N-4/N-6" evidence="3">
    <location>
        <begin position="88"/>
        <end position="199"/>
    </location>
</feature>
<dbReference type="Proteomes" id="UP000016016">
    <property type="component" value="Unassembled WGS sequence"/>
</dbReference>
<comment type="caution">
    <text evidence="4">The sequence shown here is derived from an EMBL/GenBank/DDBJ whole genome shotgun (WGS) entry which is preliminary data.</text>
</comment>
<evidence type="ECO:0000256" key="1">
    <source>
        <dbReference type="ARBA" id="ARBA00022603"/>
    </source>
</evidence>
<dbReference type="GO" id="GO:0008170">
    <property type="term" value="F:N-methyltransferase activity"/>
    <property type="evidence" value="ECO:0007669"/>
    <property type="project" value="InterPro"/>
</dbReference>
<proteinExistence type="predicted"/>
<dbReference type="SUPFAM" id="SSF53335">
    <property type="entry name" value="S-adenosyl-L-methionine-dependent methyltransferases"/>
    <property type="match status" value="2"/>
</dbReference>
<sequence>MYFCKCNFCYFKLIILYNTMSSIISQRQNNLDSTLENTSNIDILMPIKEAALWASDYLGKQVTTSNISYLIQYGRVSKIEEYGITKVSQQNLIEYYKSYHGVRETKWKEKLGSDLNWALSFDTLTEAETTKHVHRLHPYKGKFIPQLVEYFLDSHVDKFKQRSYFSEGDNILDPFAGSGTTLVQANELNMNAIGIDISEFNTLINNCKLMRYDYDNLDYEIKRITSVLKNIEIHDNTNKFEQKLLEELAIFNNKYFPVPDYKYKVRNKLIDGKKYGKEKEELFLATFYHLVNLYNIELLQPSNNTFLEKWFSEHVRKEIECVFCEIKKVKNIHTKKLLSVILSRTMRSCRATTHSDLATLKEPVITTYYCSKHGKICKPLFSILKWWQTYCKDTMKRLRTFDNLRTNSYQLCLAGDSRTINIFNEVSKLAPEFGCYLANNKFKGIFSSPPYVGLIDYHEQHAYAYDLFGFKRHDNLEIGSLSKGQTLSARESYINGISDVLINCKKYLVDDYEIFLVANDKYNLYPKIAEKSGMKIVEQFKRPVLNRTEKDKCAYSETIFHLKQL</sequence>
<dbReference type="GO" id="GO:0032259">
    <property type="term" value="P:methylation"/>
    <property type="evidence" value="ECO:0007669"/>
    <property type="project" value="UniProtKB-KW"/>
</dbReference>
<keyword evidence="1 4" id="KW-0489">Methyltransferase</keyword>
<accession>E1GYN2</accession>
<reference evidence="4 5" key="1">
    <citation type="submission" date="2010-09" db="EMBL/GenBank/DDBJ databases">
        <authorList>
            <person name="Harkins D.M."/>
            <person name="Madupu R."/>
            <person name="Durkin A.S."/>
            <person name="Torralba M."/>
            <person name="Methe B."/>
            <person name="Sutton G.G."/>
            <person name="Nelson K.E."/>
        </authorList>
    </citation>
    <scope>NUCLEOTIDE SEQUENCE [LARGE SCALE GENOMIC DNA]</scope>
    <source>
        <strain evidence="4 5">CRIS 21A-A</strain>
    </source>
</reference>
<name>E1GYN2_9BACT</name>
<dbReference type="InterPro" id="IPR002941">
    <property type="entry name" value="DNA_methylase_N4/N6"/>
</dbReference>
<keyword evidence="2 4" id="KW-0808">Transferase</keyword>
<evidence type="ECO:0000259" key="3">
    <source>
        <dbReference type="Pfam" id="PF01555"/>
    </source>
</evidence>
<gene>
    <name evidence="4" type="ORF">HMPREF9018_0046</name>
</gene>
<dbReference type="EMBL" id="ADFQ01000112">
    <property type="protein sequence ID" value="EFN90226.1"/>
    <property type="molecule type" value="Genomic_DNA"/>
</dbReference>
<evidence type="ECO:0000313" key="4">
    <source>
        <dbReference type="EMBL" id="EFN90226.1"/>
    </source>
</evidence>
<evidence type="ECO:0000256" key="2">
    <source>
        <dbReference type="ARBA" id="ARBA00022679"/>
    </source>
</evidence>
<protein>
    <submittedName>
        <fullName evidence="4">Putative DNA (Cytosine-5-)-methyltransferase</fullName>
    </submittedName>
</protein>
<evidence type="ECO:0000313" key="5">
    <source>
        <dbReference type="Proteomes" id="UP000016016"/>
    </source>
</evidence>
<dbReference type="AlphaFoldDB" id="E1GYN2"/>
<dbReference type="GO" id="GO:0003677">
    <property type="term" value="F:DNA binding"/>
    <property type="evidence" value="ECO:0007669"/>
    <property type="project" value="InterPro"/>
</dbReference>
<organism evidence="4 5">
    <name type="scientific">Prevotella amnii CRIS 21A-A</name>
    <dbReference type="NCBI Taxonomy" id="679191"/>
    <lineage>
        <taxon>Bacteria</taxon>
        <taxon>Pseudomonadati</taxon>
        <taxon>Bacteroidota</taxon>
        <taxon>Bacteroidia</taxon>
        <taxon>Bacteroidales</taxon>
        <taxon>Prevotellaceae</taxon>
        <taxon>Prevotella</taxon>
    </lineage>
</organism>
<dbReference type="Gene3D" id="3.40.50.150">
    <property type="entry name" value="Vaccinia Virus protein VP39"/>
    <property type="match status" value="2"/>
</dbReference>
<dbReference type="InterPro" id="IPR029063">
    <property type="entry name" value="SAM-dependent_MTases_sf"/>
</dbReference>
<dbReference type="eggNOG" id="COG0863">
    <property type="taxonomic scope" value="Bacteria"/>
</dbReference>